<sequence>MFESVLIPTDGSERSERAAVHGLALARAYDATVHVLSVVETTALDVESDVETTDVKTTLEERAEAAIGGVEALIDDPTLDVVTTIREGNPTTEIRRYATESGIDLLVMGTHGRTGVSRFLLGSVTEEVVREAREPVLVTRSEDPIKTDYETILVPTDGTPESRAATRYAVDVASRFDATVHAVSVADTRIVSSGPLVESLRSSCGKAVRNVAVRGTQHDVPVETQVLQGTPAVEILDYIGHHAIDFVVIGRHTRSGLDRFVTRSTGERVIRNTDAPVLSVRDGDES</sequence>
<dbReference type="PANTHER" id="PTHR46268:SF6">
    <property type="entry name" value="UNIVERSAL STRESS PROTEIN UP12"/>
    <property type="match status" value="1"/>
</dbReference>
<feature type="domain" description="UspA" evidence="2">
    <location>
        <begin position="1"/>
        <end position="140"/>
    </location>
</feature>
<evidence type="ECO:0000313" key="3">
    <source>
        <dbReference type="EMBL" id="MFD1585520.1"/>
    </source>
</evidence>
<dbReference type="CDD" id="cd00293">
    <property type="entry name" value="USP-like"/>
    <property type="match status" value="2"/>
</dbReference>
<evidence type="ECO:0000256" key="1">
    <source>
        <dbReference type="ARBA" id="ARBA00008791"/>
    </source>
</evidence>
<dbReference type="RefSeq" id="WP_247377954.1">
    <property type="nucleotide sequence ID" value="NZ_JALLGV010000004.1"/>
</dbReference>
<dbReference type="Proteomes" id="UP001597119">
    <property type="component" value="Unassembled WGS sequence"/>
</dbReference>
<comment type="similarity">
    <text evidence="1">Belongs to the universal stress protein A family.</text>
</comment>
<dbReference type="PANTHER" id="PTHR46268">
    <property type="entry name" value="STRESS RESPONSE PROTEIN NHAX"/>
    <property type="match status" value="1"/>
</dbReference>
<reference evidence="3 4" key="1">
    <citation type="journal article" date="2019" name="Int. J. Syst. Evol. Microbiol.">
        <title>The Global Catalogue of Microorganisms (GCM) 10K type strain sequencing project: providing services to taxonomists for standard genome sequencing and annotation.</title>
        <authorList>
            <consortium name="The Broad Institute Genomics Platform"/>
            <consortium name="The Broad Institute Genome Sequencing Center for Infectious Disease"/>
            <person name="Wu L."/>
            <person name="Ma J."/>
        </authorList>
    </citation>
    <scope>NUCLEOTIDE SEQUENCE [LARGE SCALE GENOMIC DNA]</scope>
    <source>
        <strain evidence="3 4">CGMCC 1.12125</strain>
    </source>
</reference>
<organism evidence="3 4">
    <name type="scientific">Halorientalis brevis</name>
    <dbReference type="NCBI Taxonomy" id="1126241"/>
    <lineage>
        <taxon>Archaea</taxon>
        <taxon>Methanobacteriati</taxon>
        <taxon>Methanobacteriota</taxon>
        <taxon>Stenosarchaea group</taxon>
        <taxon>Halobacteria</taxon>
        <taxon>Halobacteriales</taxon>
        <taxon>Haloarculaceae</taxon>
        <taxon>Halorientalis</taxon>
    </lineage>
</organism>
<comment type="caution">
    <text evidence="3">The sequence shown here is derived from an EMBL/GenBank/DDBJ whole genome shotgun (WGS) entry which is preliminary data.</text>
</comment>
<dbReference type="SUPFAM" id="SSF52402">
    <property type="entry name" value="Adenine nucleotide alpha hydrolases-like"/>
    <property type="match status" value="2"/>
</dbReference>
<dbReference type="AlphaFoldDB" id="A0ABD6C7Z1"/>
<proteinExistence type="inferred from homology"/>
<feature type="domain" description="UspA" evidence="2">
    <location>
        <begin position="149"/>
        <end position="281"/>
    </location>
</feature>
<gene>
    <name evidence="3" type="ORF">ACFR9U_00885</name>
</gene>
<dbReference type="Pfam" id="PF00582">
    <property type="entry name" value="Usp"/>
    <property type="match status" value="2"/>
</dbReference>
<dbReference type="InterPro" id="IPR006016">
    <property type="entry name" value="UspA"/>
</dbReference>
<name>A0ABD6C7Z1_9EURY</name>
<dbReference type="EMBL" id="JBHUDJ010000001">
    <property type="protein sequence ID" value="MFD1585520.1"/>
    <property type="molecule type" value="Genomic_DNA"/>
</dbReference>
<dbReference type="Gene3D" id="3.40.50.620">
    <property type="entry name" value="HUPs"/>
    <property type="match status" value="2"/>
</dbReference>
<dbReference type="InterPro" id="IPR006015">
    <property type="entry name" value="Universal_stress_UspA"/>
</dbReference>
<accession>A0ABD6C7Z1</accession>
<evidence type="ECO:0000313" key="4">
    <source>
        <dbReference type="Proteomes" id="UP001597119"/>
    </source>
</evidence>
<evidence type="ECO:0000259" key="2">
    <source>
        <dbReference type="Pfam" id="PF00582"/>
    </source>
</evidence>
<protein>
    <submittedName>
        <fullName evidence="3">Universal stress protein</fullName>
    </submittedName>
</protein>
<dbReference type="PRINTS" id="PR01438">
    <property type="entry name" value="UNVRSLSTRESS"/>
</dbReference>
<dbReference type="InterPro" id="IPR014729">
    <property type="entry name" value="Rossmann-like_a/b/a_fold"/>
</dbReference>
<keyword evidence="4" id="KW-1185">Reference proteome</keyword>